<feature type="domain" description="Exonuclease" evidence="1">
    <location>
        <begin position="2"/>
        <end position="165"/>
    </location>
</feature>
<dbReference type="Proteomes" id="UP001597403">
    <property type="component" value="Unassembled WGS sequence"/>
</dbReference>
<dbReference type="CDD" id="cd06130">
    <property type="entry name" value="DNA_pol_III_epsilon_like"/>
    <property type="match status" value="1"/>
</dbReference>
<sequence length="443" mass="49211">MDFVTVDFETANSSRSSACSIGIVEVSQGKIVFEQEWLINPDQHFDPINISIHNITPAMVKGQPTFQELWPTLLPFFENKSIVAHNASFDMSVLRYCLDHALLHYPAFEYYCTYLLSKKILTHLPSHKLNVISNHYGITFNHHDALEDARATANVLLKLLEQEQQLSPSELAKAYGYQIGQMYAGGYTSFSGSTVKKKKSKSTPANTKSNVSTIAPTVDNTSESLLIDVSTLKHDSTVPPIPTSDSIIQNNLISTTTNESVAGLMAGQKIAISSKLSSSQLLIEIDWNVDHANIDLDATAFLLYANEQCKSDSDCIFYGQPDTATGSVSYSKLRTNKAQFKVNLAKLSFEVQKIAFALTIYQEDEQQYHFSEVSEIHIRLIDPIIGKELAHFEAGQDLTKETAIVLGEMYLHKSDWKFNPIGKGFFGGLQALCEGFGLEVTEK</sequence>
<protein>
    <submittedName>
        <fullName evidence="2">TerD family protein</fullName>
    </submittedName>
</protein>
<dbReference type="InterPro" id="IPR003325">
    <property type="entry name" value="TerD"/>
</dbReference>
<evidence type="ECO:0000313" key="3">
    <source>
        <dbReference type="Proteomes" id="UP001597403"/>
    </source>
</evidence>
<dbReference type="CDD" id="cd06974">
    <property type="entry name" value="TerD_like"/>
    <property type="match status" value="1"/>
</dbReference>
<proteinExistence type="predicted"/>
<organism evidence="2 3">
    <name type="scientific">Paenibacillus nicotianae</name>
    <dbReference type="NCBI Taxonomy" id="1526551"/>
    <lineage>
        <taxon>Bacteria</taxon>
        <taxon>Bacillati</taxon>
        <taxon>Bacillota</taxon>
        <taxon>Bacilli</taxon>
        <taxon>Bacillales</taxon>
        <taxon>Paenibacillaceae</taxon>
        <taxon>Paenibacillus</taxon>
    </lineage>
</organism>
<name>A0ABW4UUH3_9BACL</name>
<comment type="caution">
    <text evidence="2">The sequence shown here is derived from an EMBL/GenBank/DDBJ whole genome shotgun (WGS) entry which is preliminary data.</text>
</comment>
<dbReference type="PANTHER" id="PTHR32097:SF17">
    <property type="entry name" value="CAMP-BINDING PROTEIN 1-RELATED"/>
    <property type="match status" value="1"/>
</dbReference>
<evidence type="ECO:0000313" key="2">
    <source>
        <dbReference type="EMBL" id="MFD1991223.1"/>
    </source>
</evidence>
<dbReference type="SUPFAM" id="SSF53098">
    <property type="entry name" value="Ribonuclease H-like"/>
    <property type="match status" value="1"/>
</dbReference>
<dbReference type="Gene3D" id="3.30.420.10">
    <property type="entry name" value="Ribonuclease H-like superfamily/Ribonuclease H"/>
    <property type="match status" value="1"/>
</dbReference>
<dbReference type="Pfam" id="PF00929">
    <property type="entry name" value="RNase_T"/>
    <property type="match status" value="1"/>
</dbReference>
<dbReference type="PANTHER" id="PTHR32097">
    <property type="entry name" value="CAMP-BINDING PROTEIN 1-RELATED"/>
    <property type="match status" value="1"/>
</dbReference>
<dbReference type="Gene3D" id="2.60.60.30">
    <property type="entry name" value="sav2460 like domains"/>
    <property type="match status" value="1"/>
</dbReference>
<dbReference type="InterPro" id="IPR036397">
    <property type="entry name" value="RNaseH_sf"/>
</dbReference>
<gene>
    <name evidence="2" type="ORF">ACFSGI_14715</name>
</gene>
<reference evidence="3" key="1">
    <citation type="journal article" date="2019" name="Int. J. Syst. Evol. Microbiol.">
        <title>The Global Catalogue of Microorganisms (GCM) 10K type strain sequencing project: providing services to taxonomists for standard genome sequencing and annotation.</title>
        <authorList>
            <consortium name="The Broad Institute Genomics Platform"/>
            <consortium name="The Broad Institute Genome Sequencing Center for Infectious Disease"/>
            <person name="Wu L."/>
            <person name="Ma J."/>
        </authorList>
    </citation>
    <scope>NUCLEOTIDE SEQUENCE [LARGE SCALE GENOMIC DNA]</scope>
    <source>
        <strain evidence="3">CGMCC 1.15067</strain>
    </source>
</reference>
<evidence type="ECO:0000259" key="1">
    <source>
        <dbReference type="SMART" id="SM00479"/>
    </source>
</evidence>
<dbReference type="InterPro" id="IPR051324">
    <property type="entry name" value="Stress/Tellurium_Resist"/>
</dbReference>
<dbReference type="SMART" id="SM00479">
    <property type="entry name" value="EXOIII"/>
    <property type="match status" value="1"/>
</dbReference>
<dbReference type="Gene3D" id="1.20.5.140">
    <property type="match status" value="1"/>
</dbReference>
<dbReference type="Pfam" id="PF02342">
    <property type="entry name" value="TerD"/>
    <property type="match status" value="1"/>
</dbReference>
<keyword evidence="3" id="KW-1185">Reference proteome</keyword>
<dbReference type="InterPro" id="IPR013520">
    <property type="entry name" value="Ribonucl_H"/>
</dbReference>
<dbReference type="RefSeq" id="WP_204824848.1">
    <property type="nucleotide sequence ID" value="NZ_JBHUGF010000010.1"/>
</dbReference>
<dbReference type="EMBL" id="JBHUGF010000010">
    <property type="protein sequence ID" value="MFD1991223.1"/>
    <property type="molecule type" value="Genomic_DNA"/>
</dbReference>
<accession>A0ABW4UUH3</accession>
<dbReference type="InterPro" id="IPR012337">
    <property type="entry name" value="RNaseH-like_sf"/>
</dbReference>